<organism evidence="8 9">
    <name type="scientific">Austrofundulus limnaeus</name>
    <name type="common">Annual killifish</name>
    <dbReference type="NCBI Taxonomy" id="52670"/>
    <lineage>
        <taxon>Eukaryota</taxon>
        <taxon>Metazoa</taxon>
        <taxon>Chordata</taxon>
        <taxon>Craniata</taxon>
        <taxon>Vertebrata</taxon>
        <taxon>Euteleostomi</taxon>
        <taxon>Actinopterygii</taxon>
        <taxon>Neopterygii</taxon>
        <taxon>Teleostei</taxon>
        <taxon>Neoteleostei</taxon>
        <taxon>Acanthomorphata</taxon>
        <taxon>Ovalentaria</taxon>
        <taxon>Atherinomorphae</taxon>
        <taxon>Cyprinodontiformes</taxon>
        <taxon>Rivulidae</taxon>
        <taxon>Austrofundulus</taxon>
    </lineage>
</organism>
<dbReference type="InterPro" id="IPR012677">
    <property type="entry name" value="Nucleotide-bd_a/b_plait_sf"/>
</dbReference>
<name>A0A2I4CV89_AUSLI</name>
<feature type="region of interest" description="Disordered" evidence="6">
    <location>
        <begin position="63"/>
        <end position="144"/>
    </location>
</feature>
<dbReference type="CDD" id="cd12395">
    <property type="entry name" value="RRM2_RBM34"/>
    <property type="match status" value="1"/>
</dbReference>
<protein>
    <submittedName>
        <fullName evidence="9">RNA-binding protein 34</fullName>
    </submittedName>
</protein>
<evidence type="ECO:0000256" key="1">
    <source>
        <dbReference type="ARBA" id="ARBA00004604"/>
    </source>
</evidence>
<evidence type="ECO:0000313" key="9">
    <source>
        <dbReference type="RefSeq" id="XP_013883904.1"/>
    </source>
</evidence>
<reference evidence="9" key="1">
    <citation type="submission" date="2025-08" db="UniProtKB">
        <authorList>
            <consortium name="RefSeq"/>
        </authorList>
    </citation>
    <scope>IDENTIFICATION</scope>
</reference>
<feature type="compositionally biased region" description="Basic residues" evidence="6">
    <location>
        <begin position="90"/>
        <end position="100"/>
    </location>
</feature>
<dbReference type="CDD" id="cd12394">
    <property type="entry name" value="RRM1_RBM34"/>
    <property type="match status" value="1"/>
</dbReference>
<feature type="domain" description="RRM" evidence="7">
    <location>
        <begin position="270"/>
        <end position="347"/>
    </location>
</feature>
<evidence type="ECO:0000256" key="4">
    <source>
        <dbReference type="ARBA" id="ARBA00023242"/>
    </source>
</evidence>
<feature type="domain" description="RRM" evidence="7">
    <location>
        <begin position="167"/>
        <end position="262"/>
    </location>
</feature>
<evidence type="ECO:0000259" key="7">
    <source>
        <dbReference type="PROSITE" id="PS50102"/>
    </source>
</evidence>
<dbReference type="OrthoDB" id="442677at2759"/>
<sequence>MAMKKKAVHSSVSVPGGEPSPRSQSAHYTVGQVSGSLSQQDSVASGCLSALFRTSAQAAPLLFQPAAKVVTKKEDEKERNYQVKEEQSPKKNKKLLRKRSASNQQVQNRESSLQNADDEEKQCQSSVKKRKRREESEAGREKDVEHWVMKRQTLKARKHQEALKNKRTIFVGNLPVSYTEKTLRSLFKNEGPIESIRFRSVVREDPSMSRKLAAIKRKIHPQKQSINAYVLFKNEDAVTKALESNGLEVEKDFHIRVDRVTESSSHDNKRSVFVGNLPFEIKESVFRQHFEECGTVEAVRLVRDKNSGLGKGFGYVLFESADSVQLALELDGSKLQGRSIRVKRSVKKEKQKNKTDNRGTSRKPNKPFRNSPGQEKGPGPGGLKSPRRFRGKQQTSGKSHASFKGEMVDPKKKPKKKGVKKAKAKKLVHL</sequence>
<feature type="compositionally biased region" description="Basic residues" evidence="6">
    <location>
        <begin position="341"/>
        <end position="351"/>
    </location>
</feature>
<keyword evidence="4" id="KW-0539">Nucleus</keyword>
<feature type="region of interest" description="Disordered" evidence="6">
    <location>
        <begin position="1"/>
        <end position="36"/>
    </location>
</feature>
<dbReference type="InParanoid" id="A0A2I4CV89"/>
<dbReference type="Gene3D" id="3.30.70.330">
    <property type="match status" value="2"/>
</dbReference>
<evidence type="ECO:0000256" key="2">
    <source>
        <dbReference type="ARBA" id="ARBA00007077"/>
    </source>
</evidence>
<dbReference type="Proteomes" id="UP000192220">
    <property type="component" value="Unplaced"/>
</dbReference>
<evidence type="ECO:0000256" key="5">
    <source>
        <dbReference type="PROSITE-ProRule" id="PRU00176"/>
    </source>
</evidence>
<dbReference type="PROSITE" id="PS50102">
    <property type="entry name" value="RRM"/>
    <property type="match status" value="2"/>
</dbReference>
<dbReference type="SUPFAM" id="SSF54928">
    <property type="entry name" value="RNA-binding domain, RBD"/>
    <property type="match status" value="2"/>
</dbReference>
<dbReference type="RefSeq" id="XP_013883904.1">
    <property type="nucleotide sequence ID" value="XM_014028450.1"/>
</dbReference>
<dbReference type="PANTHER" id="PTHR23236">
    <property type="entry name" value="EUKARYOTIC TRANSLATION INITIATION FACTOR 4B/4H"/>
    <property type="match status" value="1"/>
</dbReference>
<accession>A0A2I4CV89</accession>
<keyword evidence="8" id="KW-1185">Reference proteome</keyword>
<feature type="region of interest" description="Disordered" evidence="6">
    <location>
        <begin position="341"/>
        <end position="430"/>
    </location>
</feature>
<comment type="subcellular location">
    <subcellularLocation>
        <location evidence="1">Nucleus</location>
        <location evidence="1">Nucleolus</location>
    </subcellularLocation>
</comment>
<feature type="compositionally biased region" description="Basic and acidic residues" evidence="6">
    <location>
        <begin position="71"/>
        <end position="89"/>
    </location>
</feature>
<dbReference type="GO" id="GO:0003723">
    <property type="term" value="F:RNA binding"/>
    <property type="evidence" value="ECO:0007669"/>
    <property type="project" value="UniProtKB-UniRule"/>
</dbReference>
<proteinExistence type="inferred from homology"/>
<dbReference type="AlphaFoldDB" id="A0A2I4CV89"/>
<evidence type="ECO:0000256" key="6">
    <source>
        <dbReference type="SAM" id="MobiDB-lite"/>
    </source>
</evidence>
<feature type="compositionally biased region" description="Basic and acidic residues" evidence="6">
    <location>
        <begin position="133"/>
        <end position="144"/>
    </location>
</feature>
<dbReference type="STRING" id="52670.A0A2I4CV89"/>
<evidence type="ECO:0000256" key="3">
    <source>
        <dbReference type="ARBA" id="ARBA00022884"/>
    </source>
</evidence>
<evidence type="ECO:0000313" key="8">
    <source>
        <dbReference type="Proteomes" id="UP000192220"/>
    </source>
</evidence>
<comment type="similarity">
    <text evidence="2">Belongs to the RRM RBM34 family.</text>
</comment>
<feature type="compositionally biased region" description="Basic residues" evidence="6">
    <location>
        <begin position="412"/>
        <end position="430"/>
    </location>
</feature>
<dbReference type="SMART" id="SM00360">
    <property type="entry name" value="RRM"/>
    <property type="match status" value="2"/>
</dbReference>
<dbReference type="InterPro" id="IPR035979">
    <property type="entry name" value="RBD_domain_sf"/>
</dbReference>
<gene>
    <name evidence="9" type="primary">rbm34</name>
</gene>
<dbReference type="InterPro" id="IPR000504">
    <property type="entry name" value="RRM_dom"/>
</dbReference>
<dbReference type="InterPro" id="IPR034221">
    <property type="entry name" value="RBM34_RRM2"/>
</dbReference>
<dbReference type="FunCoup" id="A0A2I4CV89">
    <property type="interactions" value="583"/>
</dbReference>
<dbReference type="GeneID" id="106532406"/>
<dbReference type="Pfam" id="PF00076">
    <property type="entry name" value="RRM_1"/>
    <property type="match status" value="2"/>
</dbReference>
<dbReference type="KEGG" id="alim:106532406"/>
<feature type="compositionally biased region" description="Low complexity" evidence="6">
    <location>
        <begin position="9"/>
        <end position="23"/>
    </location>
</feature>
<feature type="compositionally biased region" description="Polar residues" evidence="6">
    <location>
        <begin position="101"/>
        <end position="115"/>
    </location>
</feature>
<dbReference type="CTD" id="23029"/>
<feature type="compositionally biased region" description="Polar residues" evidence="6">
    <location>
        <begin position="24"/>
        <end position="36"/>
    </location>
</feature>
<dbReference type="PANTHER" id="PTHR23236:SF25">
    <property type="entry name" value="RNA-BINDING PROTEIN 34"/>
    <property type="match status" value="1"/>
</dbReference>
<keyword evidence="3 5" id="KW-0694">RNA-binding</keyword>